<dbReference type="Gene3D" id="3.30.565.10">
    <property type="entry name" value="Histidine kinase-like ATPase, C-terminal domain"/>
    <property type="match status" value="1"/>
</dbReference>
<dbReference type="InterPro" id="IPR036097">
    <property type="entry name" value="HisK_dim/P_sf"/>
</dbReference>
<evidence type="ECO:0000256" key="5">
    <source>
        <dbReference type="ARBA" id="ARBA00022840"/>
    </source>
</evidence>
<dbReference type="EMBL" id="VSSQ01009972">
    <property type="protein sequence ID" value="MPM43095.1"/>
    <property type="molecule type" value="Genomic_DNA"/>
</dbReference>
<evidence type="ECO:0000256" key="1">
    <source>
        <dbReference type="ARBA" id="ARBA00022553"/>
    </source>
</evidence>
<keyword evidence="8" id="KW-1133">Transmembrane helix</keyword>
<dbReference type="SUPFAM" id="SSF55874">
    <property type="entry name" value="ATPase domain of HSP90 chaperone/DNA topoisomerase II/histidine kinase"/>
    <property type="match status" value="1"/>
</dbReference>
<protein>
    <recommendedName>
        <fullName evidence="9">Histidine kinase domain-containing protein</fullName>
    </recommendedName>
</protein>
<dbReference type="InterPro" id="IPR003594">
    <property type="entry name" value="HATPase_dom"/>
</dbReference>
<evidence type="ECO:0000256" key="2">
    <source>
        <dbReference type="ARBA" id="ARBA00022679"/>
    </source>
</evidence>
<reference evidence="10" key="1">
    <citation type="submission" date="2019-08" db="EMBL/GenBank/DDBJ databases">
        <authorList>
            <person name="Kucharzyk K."/>
            <person name="Murdoch R.W."/>
            <person name="Higgins S."/>
            <person name="Loffler F."/>
        </authorList>
    </citation>
    <scope>NUCLEOTIDE SEQUENCE</scope>
</reference>
<dbReference type="PROSITE" id="PS50109">
    <property type="entry name" value="HIS_KIN"/>
    <property type="match status" value="1"/>
</dbReference>
<dbReference type="Pfam" id="PF02518">
    <property type="entry name" value="HATPase_c"/>
    <property type="match status" value="1"/>
</dbReference>
<keyword evidence="4" id="KW-0418">Kinase</keyword>
<dbReference type="SUPFAM" id="SSF47384">
    <property type="entry name" value="Homodimeric domain of signal transducing histidine kinase"/>
    <property type="match status" value="1"/>
</dbReference>
<evidence type="ECO:0000313" key="10">
    <source>
        <dbReference type="EMBL" id="MPM43095.1"/>
    </source>
</evidence>
<keyword evidence="5" id="KW-0067">ATP-binding</keyword>
<comment type="caution">
    <text evidence="10">The sequence shown here is derived from an EMBL/GenBank/DDBJ whole genome shotgun (WGS) entry which is preliminary data.</text>
</comment>
<dbReference type="Gene3D" id="1.10.287.130">
    <property type="match status" value="1"/>
</dbReference>
<dbReference type="GO" id="GO:0000155">
    <property type="term" value="F:phosphorelay sensor kinase activity"/>
    <property type="evidence" value="ECO:0007669"/>
    <property type="project" value="InterPro"/>
</dbReference>
<dbReference type="InterPro" id="IPR003661">
    <property type="entry name" value="HisK_dim/P_dom"/>
</dbReference>
<feature type="coiled-coil region" evidence="7">
    <location>
        <begin position="338"/>
        <end position="377"/>
    </location>
</feature>
<keyword evidence="7" id="KW-0175">Coiled coil</keyword>
<dbReference type="AlphaFoldDB" id="A0A644ZQD0"/>
<evidence type="ECO:0000256" key="3">
    <source>
        <dbReference type="ARBA" id="ARBA00022741"/>
    </source>
</evidence>
<evidence type="ECO:0000256" key="6">
    <source>
        <dbReference type="ARBA" id="ARBA00023012"/>
    </source>
</evidence>
<evidence type="ECO:0000256" key="8">
    <source>
        <dbReference type="SAM" id="Phobius"/>
    </source>
</evidence>
<keyword evidence="8" id="KW-0812">Transmembrane</keyword>
<dbReference type="GO" id="GO:0005524">
    <property type="term" value="F:ATP binding"/>
    <property type="evidence" value="ECO:0007669"/>
    <property type="project" value="UniProtKB-KW"/>
</dbReference>
<dbReference type="InterPro" id="IPR005467">
    <property type="entry name" value="His_kinase_dom"/>
</dbReference>
<evidence type="ECO:0000259" key="9">
    <source>
        <dbReference type="PROSITE" id="PS50109"/>
    </source>
</evidence>
<keyword evidence="8" id="KW-0472">Membrane</keyword>
<feature type="transmembrane region" description="Helical" evidence="8">
    <location>
        <begin position="318"/>
        <end position="338"/>
    </location>
</feature>
<dbReference type="CDD" id="cd00082">
    <property type="entry name" value="HisKA"/>
    <property type="match status" value="1"/>
</dbReference>
<gene>
    <name evidence="10" type="ORF">SDC9_89768</name>
</gene>
<dbReference type="InterPro" id="IPR004358">
    <property type="entry name" value="Sig_transdc_His_kin-like_C"/>
</dbReference>
<organism evidence="10">
    <name type="scientific">bioreactor metagenome</name>
    <dbReference type="NCBI Taxonomy" id="1076179"/>
    <lineage>
        <taxon>unclassified sequences</taxon>
        <taxon>metagenomes</taxon>
        <taxon>ecological metagenomes</taxon>
    </lineage>
</organism>
<keyword evidence="2" id="KW-0808">Transferase</keyword>
<sequence>MMENKPTTRFINIIMTGLLLIIGITLITIAGSFNSVQRNAVKSGQEQLMRTLNYVTDNLELLIENRSLALHHFSREMAFNDFPDGVLPVADQEAIITAYLNTHADQTKLLVQLDADGIFVDGWQLENGILQELSQDRAESYLLADSSLESMQVGSELSQNSSEYFLDNQSYVNLYASILDAEEQVTGYFVVPLNLENMFKADIFSDTSDYSGYPLVKNAAMEVVIHPVESQVGLDIISDRQAQFPDLDLSDLRRLEEAQLSQQEGTLSYYSYWWNEENPTKVLKLGAFKWIDIGEAHWVVALNSDFYEHNRVPIQNNYILLSLLLLLSAIIIIFILLIRGYNKKNQAYEESQRQIEKQKFENERHRLEKRILKESKLEAIGLLTTTIVHDMNNFLTPILGNAQLLMDDYAENEELVSELKEIYFAAEKGKELSTNVLRFSKVSEGHQDTANDLTQVLKDTISEITILTPKSIKVVSDIDPDILVEGFDKQDLQVVLYNLLTNAFQAIDKGPGNVTIRLKKAQAECNTELQKRSIVTKDKEFAVLSITDDGPGIAEGLESNNLFDPFFTTKGSNGSGLGLFVVSSIADKYDWQIKLDRAKKGLTVLINIPLLKG</sequence>
<accession>A0A644ZQD0</accession>
<dbReference type="SMART" id="SM00388">
    <property type="entry name" value="HisKA"/>
    <property type="match status" value="1"/>
</dbReference>
<dbReference type="PRINTS" id="PR00344">
    <property type="entry name" value="BCTRLSENSOR"/>
</dbReference>
<evidence type="ECO:0000256" key="4">
    <source>
        <dbReference type="ARBA" id="ARBA00022777"/>
    </source>
</evidence>
<keyword evidence="6" id="KW-0902">Two-component regulatory system</keyword>
<evidence type="ECO:0000256" key="7">
    <source>
        <dbReference type="SAM" id="Coils"/>
    </source>
</evidence>
<feature type="domain" description="Histidine kinase" evidence="9">
    <location>
        <begin position="386"/>
        <end position="612"/>
    </location>
</feature>
<keyword evidence="3" id="KW-0547">Nucleotide-binding</keyword>
<dbReference type="PANTHER" id="PTHR43065:SF46">
    <property type="entry name" value="C4-DICARBOXYLATE TRANSPORT SENSOR PROTEIN DCTB"/>
    <property type="match status" value="1"/>
</dbReference>
<dbReference type="PANTHER" id="PTHR43065">
    <property type="entry name" value="SENSOR HISTIDINE KINASE"/>
    <property type="match status" value="1"/>
</dbReference>
<proteinExistence type="predicted"/>
<dbReference type="InterPro" id="IPR036890">
    <property type="entry name" value="HATPase_C_sf"/>
</dbReference>
<name>A0A644ZQD0_9ZZZZ</name>
<dbReference type="SMART" id="SM00387">
    <property type="entry name" value="HATPase_c"/>
    <property type="match status" value="1"/>
</dbReference>
<feature type="transmembrane region" description="Helical" evidence="8">
    <location>
        <begin position="12"/>
        <end position="33"/>
    </location>
</feature>
<keyword evidence="1" id="KW-0597">Phosphoprotein</keyword>